<gene>
    <name evidence="2" type="primary">Ccdc81_3</name>
    <name evidence="2" type="ORF">ASASCU_R12318</name>
</gene>
<accession>A0A7K7LGF7</accession>
<feature type="non-terminal residue" evidence="2">
    <location>
        <position position="120"/>
    </location>
</feature>
<evidence type="ECO:0000313" key="2">
    <source>
        <dbReference type="EMBL" id="NWZ29853.1"/>
    </source>
</evidence>
<sequence>LSCRFPGHKELEPLHFPEVAAAASVSWKKVESCIRGTTSLISRSLGNGENIALVLKDIGVLLIEGTRVEIKFYYDFLESLSEQGSLQKALFKVPQLMDMVVSRVSAVASLTFSGRVIIFP</sequence>
<evidence type="ECO:0000313" key="3">
    <source>
        <dbReference type="Proteomes" id="UP000525565"/>
    </source>
</evidence>
<dbReference type="PANTHER" id="PTHR14362">
    <property type="entry name" value="COILED-COIL DOMAIN-CONTAINING PROTEIN 81"/>
    <property type="match status" value="1"/>
</dbReference>
<proteinExistence type="predicted"/>
<feature type="domain" description="CCDC81 HU" evidence="1">
    <location>
        <begin position="11"/>
        <end position="83"/>
    </location>
</feature>
<name>A0A7K7LGF7_9AVES</name>
<dbReference type="Pfam" id="PF18289">
    <property type="entry name" value="HU-CCDC81_euk_2"/>
    <property type="match status" value="1"/>
</dbReference>
<dbReference type="GO" id="GO:0005815">
    <property type="term" value="C:microtubule organizing center"/>
    <property type="evidence" value="ECO:0007669"/>
    <property type="project" value="TreeGrafter"/>
</dbReference>
<dbReference type="AlphaFoldDB" id="A0A7K7LGF7"/>
<comment type="caution">
    <text evidence="2">The sequence shown here is derived from an EMBL/GenBank/DDBJ whole genome shotgun (WGS) entry which is preliminary data.</text>
</comment>
<evidence type="ECO:0000259" key="1">
    <source>
        <dbReference type="Pfam" id="PF18289"/>
    </source>
</evidence>
<keyword evidence="3" id="KW-1185">Reference proteome</keyword>
<dbReference type="InterPro" id="IPR026295">
    <property type="entry name" value="CCD81"/>
</dbReference>
<dbReference type="EMBL" id="VZSO01004920">
    <property type="protein sequence ID" value="NWZ29853.1"/>
    <property type="molecule type" value="Genomic_DNA"/>
</dbReference>
<feature type="non-terminal residue" evidence="2">
    <location>
        <position position="1"/>
    </location>
</feature>
<dbReference type="InterPro" id="IPR040673">
    <property type="entry name" value="CCDC81_HU_dom_2"/>
</dbReference>
<organism evidence="2 3">
    <name type="scientific">Asarcornis scutulata</name>
    <dbReference type="NCBI Taxonomy" id="75869"/>
    <lineage>
        <taxon>Eukaryota</taxon>
        <taxon>Metazoa</taxon>
        <taxon>Chordata</taxon>
        <taxon>Craniata</taxon>
        <taxon>Vertebrata</taxon>
        <taxon>Euteleostomi</taxon>
        <taxon>Archelosauria</taxon>
        <taxon>Archosauria</taxon>
        <taxon>Dinosauria</taxon>
        <taxon>Saurischia</taxon>
        <taxon>Theropoda</taxon>
        <taxon>Coelurosauria</taxon>
        <taxon>Aves</taxon>
        <taxon>Neognathae</taxon>
        <taxon>Galloanserae</taxon>
        <taxon>Anseriformes</taxon>
        <taxon>Anatidae</taxon>
        <taxon>Anatinae</taxon>
        <taxon>Asarcornis</taxon>
    </lineage>
</organism>
<protein>
    <submittedName>
        <fullName evidence="2">CCD81 protein</fullName>
    </submittedName>
</protein>
<reference evidence="2 3" key="1">
    <citation type="submission" date="2019-09" db="EMBL/GenBank/DDBJ databases">
        <title>Bird 10,000 Genomes (B10K) Project - Family phase.</title>
        <authorList>
            <person name="Zhang G."/>
        </authorList>
    </citation>
    <scope>NUCLEOTIDE SEQUENCE [LARGE SCALE GENOMIC DNA]</scope>
    <source>
        <strain evidence="2">OUT-0051</strain>
        <tissue evidence="2">Kidney</tissue>
    </source>
</reference>
<dbReference type="Proteomes" id="UP000525565">
    <property type="component" value="Unassembled WGS sequence"/>
</dbReference>
<dbReference type="PANTHER" id="PTHR14362:SF2">
    <property type="entry name" value="COILED-COIL DOMAIN-CONTAINING PROTEIN 81"/>
    <property type="match status" value="1"/>
</dbReference>